<dbReference type="GO" id="GO:0005634">
    <property type="term" value="C:nucleus"/>
    <property type="evidence" value="ECO:0007669"/>
    <property type="project" value="UniProtKB-SubCell"/>
</dbReference>
<keyword evidence="2" id="KW-0479">Metal-binding</keyword>
<evidence type="ECO:0000256" key="5">
    <source>
        <dbReference type="ARBA" id="ARBA00023242"/>
    </source>
</evidence>
<evidence type="ECO:0000313" key="8">
    <source>
        <dbReference type="EMBL" id="KAJ5374197.1"/>
    </source>
</evidence>
<dbReference type="PANTHER" id="PTHR47338:SF10">
    <property type="entry name" value="TRANSCRIPTION FACTOR DOMAIN-CONTAINING PROTEIN-RELATED"/>
    <property type="match status" value="1"/>
</dbReference>
<organism evidence="8 9">
    <name type="scientific">Penicillium concentricum</name>
    <dbReference type="NCBI Taxonomy" id="293559"/>
    <lineage>
        <taxon>Eukaryota</taxon>
        <taxon>Fungi</taxon>
        <taxon>Dikarya</taxon>
        <taxon>Ascomycota</taxon>
        <taxon>Pezizomycotina</taxon>
        <taxon>Eurotiomycetes</taxon>
        <taxon>Eurotiomycetidae</taxon>
        <taxon>Eurotiales</taxon>
        <taxon>Aspergillaceae</taxon>
        <taxon>Penicillium</taxon>
    </lineage>
</organism>
<reference evidence="8" key="2">
    <citation type="journal article" date="2023" name="IMA Fungus">
        <title>Comparative genomic study of the Penicillium genus elucidates a diverse pangenome and 15 lateral gene transfer events.</title>
        <authorList>
            <person name="Petersen C."/>
            <person name="Sorensen T."/>
            <person name="Nielsen M.R."/>
            <person name="Sondergaard T.E."/>
            <person name="Sorensen J.L."/>
            <person name="Fitzpatrick D.A."/>
            <person name="Frisvad J.C."/>
            <person name="Nielsen K.L."/>
        </authorList>
    </citation>
    <scope>NUCLEOTIDE SEQUENCE</scope>
    <source>
        <strain evidence="8">IBT 3081</strain>
    </source>
</reference>
<gene>
    <name evidence="8" type="ORF">N7517_006203</name>
</gene>
<feature type="compositionally biased region" description="Low complexity" evidence="6">
    <location>
        <begin position="552"/>
        <end position="576"/>
    </location>
</feature>
<evidence type="ECO:0000256" key="4">
    <source>
        <dbReference type="ARBA" id="ARBA00023163"/>
    </source>
</evidence>
<dbReference type="GeneID" id="81463116"/>
<dbReference type="GO" id="GO:0003677">
    <property type="term" value="F:DNA binding"/>
    <property type="evidence" value="ECO:0007669"/>
    <property type="project" value="InterPro"/>
</dbReference>
<dbReference type="InterPro" id="IPR050815">
    <property type="entry name" value="TF_fung"/>
</dbReference>
<evidence type="ECO:0000256" key="3">
    <source>
        <dbReference type="ARBA" id="ARBA00023015"/>
    </source>
</evidence>
<evidence type="ECO:0000256" key="6">
    <source>
        <dbReference type="SAM" id="MobiDB-lite"/>
    </source>
</evidence>
<feature type="domain" description="Xylanolytic transcriptional activator regulatory" evidence="7">
    <location>
        <begin position="172"/>
        <end position="445"/>
    </location>
</feature>
<dbReference type="Proteomes" id="UP001147752">
    <property type="component" value="Unassembled WGS sequence"/>
</dbReference>
<dbReference type="InterPro" id="IPR007219">
    <property type="entry name" value="XnlR_reg_dom"/>
</dbReference>
<feature type="region of interest" description="Disordered" evidence="6">
    <location>
        <begin position="543"/>
        <end position="576"/>
    </location>
</feature>
<dbReference type="GO" id="GO:0000981">
    <property type="term" value="F:DNA-binding transcription factor activity, RNA polymerase II-specific"/>
    <property type="evidence" value="ECO:0007669"/>
    <property type="project" value="InterPro"/>
</dbReference>
<dbReference type="OrthoDB" id="4685598at2759"/>
<dbReference type="EMBL" id="JAPZBT010000002">
    <property type="protein sequence ID" value="KAJ5374197.1"/>
    <property type="molecule type" value="Genomic_DNA"/>
</dbReference>
<keyword evidence="3" id="KW-0805">Transcription regulation</keyword>
<sequence>MNGRLLQAEAALTAQSNKDVTRNEMSFPSNPVTSLVDERLLPISLSPIAPPQSLDARNSPLLSNNFSVNQSESAQLFGSSINPSFSTMTDTLLPSLGGKDWEILSPNNYFGSASSVPNFNVPDTFAGFDQPAASPIDLRADLGEFTVARDMGQSSPSSTPDIPSEVILSLQNRYFDTVHVAYPMMDKWRFLEKISTKQINPEMTFLQYAMCAHAADLTRDHEKVADTCYQHARRCLHQIQEDGLKSTLHGLPVLQACILVALYEVKQLNCHRAVSSIGLVTWLVRQLWLHVIDRNPNSRPPTRCRSRLGPTSDKVELEERRRTFWVAYNVEAFSSVIYGLCISPDHSEIETHLPYLNSFNDATILLSGQPLSLMDPPKLEDDVSTSSFNALLLTSTLAALCLRHDGKSQRQESSNASFGYTFWSEHFRIDEIIRNISDHTLSQLNEPRYAVDANAFFALITLKTTTILLHQSALQYSQKSRLMEKYVLESPGQCLKAAFEIADAVRQAHNFNPAKMNPFTAWPIFTAAQIFVRALQPSNPLSNVGSFGPQAPSSSSSSTPPVAAPSSSSSENNTSPRKIGLLMDSLQVLMVSLSSMKLQGGLAATCLVHLNHEINGGEDVTNESPVGNIDFESALPEVMERLRSWTNT</sequence>
<evidence type="ECO:0000313" key="9">
    <source>
        <dbReference type="Proteomes" id="UP001147752"/>
    </source>
</evidence>
<evidence type="ECO:0000256" key="1">
    <source>
        <dbReference type="ARBA" id="ARBA00004123"/>
    </source>
</evidence>
<reference evidence="8" key="1">
    <citation type="submission" date="2022-12" db="EMBL/GenBank/DDBJ databases">
        <authorList>
            <person name="Petersen C."/>
        </authorList>
    </citation>
    <scope>NUCLEOTIDE SEQUENCE</scope>
    <source>
        <strain evidence="8">IBT 3081</strain>
    </source>
</reference>
<protein>
    <recommendedName>
        <fullName evidence="7">Xylanolytic transcriptional activator regulatory domain-containing protein</fullName>
    </recommendedName>
</protein>
<keyword evidence="5" id="KW-0539">Nucleus</keyword>
<dbReference type="AlphaFoldDB" id="A0A9W9S8U5"/>
<comment type="subcellular location">
    <subcellularLocation>
        <location evidence="1">Nucleus</location>
    </subcellularLocation>
</comment>
<dbReference type="GO" id="GO:0006351">
    <property type="term" value="P:DNA-templated transcription"/>
    <property type="evidence" value="ECO:0007669"/>
    <property type="project" value="InterPro"/>
</dbReference>
<keyword evidence="9" id="KW-1185">Reference proteome</keyword>
<dbReference type="GO" id="GO:0008270">
    <property type="term" value="F:zinc ion binding"/>
    <property type="evidence" value="ECO:0007669"/>
    <property type="project" value="InterPro"/>
</dbReference>
<comment type="caution">
    <text evidence="8">The sequence shown here is derived from an EMBL/GenBank/DDBJ whole genome shotgun (WGS) entry which is preliminary data.</text>
</comment>
<proteinExistence type="predicted"/>
<dbReference type="PANTHER" id="PTHR47338">
    <property type="entry name" value="ZN(II)2CYS6 TRANSCRIPTION FACTOR (EUROFUNG)-RELATED"/>
    <property type="match status" value="1"/>
</dbReference>
<accession>A0A9W9S8U5</accession>
<name>A0A9W9S8U5_9EURO</name>
<dbReference type="RefSeq" id="XP_056580183.1">
    <property type="nucleotide sequence ID" value="XM_056723933.1"/>
</dbReference>
<keyword evidence="4" id="KW-0804">Transcription</keyword>
<evidence type="ECO:0000256" key="2">
    <source>
        <dbReference type="ARBA" id="ARBA00022723"/>
    </source>
</evidence>
<dbReference type="CDD" id="cd12148">
    <property type="entry name" value="fungal_TF_MHR"/>
    <property type="match status" value="1"/>
</dbReference>
<dbReference type="Pfam" id="PF04082">
    <property type="entry name" value="Fungal_trans"/>
    <property type="match status" value="1"/>
</dbReference>
<evidence type="ECO:0000259" key="7">
    <source>
        <dbReference type="Pfam" id="PF04082"/>
    </source>
</evidence>